<dbReference type="EMBL" id="PZEV01000002">
    <property type="protein sequence ID" value="PTI52483.1"/>
    <property type="molecule type" value="Genomic_DNA"/>
</dbReference>
<evidence type="ECO:0000313" key="2">
    <source>
        <dbReference type="EMBL" id="PTI52483.1"/>
    </source>
</evidence>
<proteinExistence type="predicted"/>
<name>A0A2T4Q3H2_STAWA</name>
<accession>A0A2T4Q3H2</accession>
<organism evidence="2 3">
    <name type="scientific">Staphylococcus warneri</name>
    <dbReference type="NCBI Taxonomy" id="1292"/>
    <lineage>
        <taxon>Bacteria</taxon>
        <taxon>Bacillati</taxon>
        <taxon>Bacillota</taxon>
        <taxon>Bacilli</taxon>
        <taxon>Bacillales</taxon>
        <taxon>Staphylococcaceae</taxon>
        <taxon>Staphylococcus</taxon>
    </lineage>
</organism>
<dbReference type="Pfam" id="PF11337">
    <property type="entry name" value="DUF3139"/>
    <property type="match status" value="1"/>
</dbReference>
<keyword evidence="1" id="KW-1133">Transmembrane helix</keyword>
<comment type="caution">
    <text evidence="2">The sequence shown here is derived from an EMBL/GenBank/DDBJ whole genome shotgun (WGS) entry which is preliminary data.</text>
</comment>
<dbReference type="InterPro" id="IPR021486">
    <property type="entry name" value="DUF3139"/>
</dbReference>
<evidence type="ECO:0000313" key="3">
    <source>
        <dbReference type="Proteomes" id="UP000240717"/>
    </source>
</evidence>
<dbReference type="STRING" id="1194526.A284_02515"/>
<dbReference type="AlphaFoldDB" id="A0A2T4Q3H2"/>
<dbReference type="Proteomes" id="UP000240717">
    <property type="component" value="Unassembled WGS sequence"/>
</dbReference>
<protein>
    <submittedName>
        <fullName evidence="2">DUF3139 domain-containing protein</fullName>
    </submittedName>
</protein>
<keyword evidence="1" id="KW-0472">Membrane</keyword>
<reference evidence="2 3" key="1">
    <citation type="journal article" date="2016" name="Front. Microbiol.">
        <title>Comprehensive Phylogenetic Analysis of Bovine Non-aureus Staphylococci Species Based on Whole-Genome Sequencing.</title>
        <authorList>
            <person name="Naushad S."/>
            <person name="Barkema H.W."/>
            <person name="Luby C."/>
            <person name="Condas L.A."/>
            <person name="Nobrega D.B."/>
            <person name="Carson D.A."/>
            <person name="De Buck J."/>
        </authorList>
    </citation>
    <scope>NUCLEOTIDE SEQUENCE [LARGE SCALE GENOMIC DNA]</scope>
    <source>
        <strain evidence="2 3">SNUC 2993</strain>
    </source>
</reference>
<sequence>MSRKQKLIRIIIILIISLVLAFAFFFALKTYQGHKNIEMVDSYFKEHHLKDKIKKEETLYSAKKGVYYKEVIFKDEPKVTYVIQPISTNKGIFAEGFDTETKKSLKSAKHNYFNKNYKPSN</sequence>
<keyword evidence="1" id="KW-0812">Transmembrane</keyword>
<dbReference type="RefSeq" id="WP_002450326.1">
    <property type="nucleotide sequence ID" value="NZ_CP054017.1"/>
</dbReference>
<feature type="transmembrane region" description="Helical" evidence="1">
    <location>
        <begin position="7"/>
        <end position="28"/>
    </location>
</feature>
<evidence type="ECO:0000256" key="1">
    <source>
        <dbReference type="SAM" id="Phobius"/>
    </source>
</evidence>
<gene>
    <name evidence="2" type="ORF">BU085_00900</name>
</gene>